<dbReference type="PANTHER" id="PTHR43247">
    <property type="entry name" value="PHOSPHOSERINE AMINOTRANSFERASE"/>
    <property type="match status" value="1"/>
</dbReference>
<keyword evidence="5 12" id="KW-0028">Amino-acid biosynthesis</keyword>
<evidence type="ECO:0000256" key="8">
    <source>
        <dbReference type="ARBA" id="ARBA00023096"/>
    </source>
</evidence>
<accession>A0A4Q0UA38</accession>
<dbReference type="Pfam" id="PF00266">
    <property type="entry name" value="Aminotran_5"/>
    <property type="match status" value="1"/>
</dbReference>
<dbReference type="NCBIfam" id="TIGR01364">
    <property type="entry name" value="serC_1"/>
    <property type="match status" value="1"/>
</dbReference>
<protein>
    <recommendedName>
        <fullName evidence="12">Phosphoserine aminotransferase</fullName>
        <ecNumber evidence="12">2.6.1.52</ecNumber>
    </recommendedName>
    <alternativeName>
        <fullName evidence="12">Phosphohydroxythreonine aminotransferase</fullName>
        <shortName evidence="12">PSAT</shortName>
    </alternativeName>
</protein>
<dbReference type="PIRSF" id="PIRSF000525">
    <property type="entry name" value="SerC"/>
    <property type="match status" value="1"/>
</dbReference>
<dbReference type="EC" id="2.6.1.52" evidence="12"/>
<dbReference type="AlphaFoldDB" id="A0A4Q0UA38"/>
<dbReference type="GO" id="GO:0030170">
    <property type="term" value="F:pyridoxal phosphate binding"/>
    <property type="evidence" value="ECO:0007669"/>
    <property type="project" value="UniProtKB-UniRule"/>
</dbReference>
<feature type="binding site" evidence="12">
    <location>
        <begin position="75"/>
        <end position="76"/>
    </location>
    <ligand>
        <name>pyridoxal 5'-phosphate</name>
        <dbReference type="ChEBI" id="CHEBI:597326"/>
    </ligand>
</feature>
<gene>
    <name evidence="12 14" type="primary">serC</name>
    <name evidence="14" type="ORF">K8V47_08795</name>
</gene>
<evidence type="ECO:0000256" key="9">
    <source>
        <dbReference type="ARBA" id="ARBA00023299"/>
    </source>
</evidence>
<evidence type="ECO:0000256" key="3">
    <source>
        <dbReference type="ARBA" id="ARBA00006904"/>
    </source>
</evidence>
<dbReference type="Gene3D" id="3.40.640.10">
    <property type="entry name" value="Type I PLP-dependent aspartate aminotransferase-like (Major domain)"/>
    <property type="match status" value="1"/>
</dbReference>
<evidence type="ECO:0000256" key="2">
    <source>
        <dbReference type="ARBA" id="ARBA00005099"/>
    </source>
</evidence>
<comment type="pathway">
    <text evidence="2 12 13">Amino-acid biosynthesis; L-serine biosynthesis; L-serine from 3-phospho-D-glycerate: step 2/3.</text>
</comment>
<feature type="modified residue" description="N6-(pyridoxal phosphate)lysine" evidence="12">
    <location>
        <position position="190"/>
    </location>
</feature>
<keyword evidence="4 12" id="KW-0032">Aminotransferase</keyword>
<evidence type="ECO:0000256" key="13">
    <source>
        <dbReference type="RuleBase" id="RU004505"/>
    </source>
</evidence>
<dbReference type="InterPro" id="IPR015424">
    <property type="entry name" value="PyrdxlP-dep_Trfase"/>
</dbReference>
<comment type="cofactor">
    <cofactor evidence="12">
        <name>pyridoxal 5'-phosphate</name>
        <dbReference type="ChEBI" id="CHEBI:597326"/>
    </cofactor>
    <text evidence="12">Binds 1 pyridoxal phosphate per subunit.</text>
</comment>
<dbReference type="InterPro" id="IPR000192">
    <property type="entry name" value="Aminotrans_V_dom"/>
</dbReference>
<dbReference type="NCBIfam" id="NF003764">
    <property type="entry name" value="PRK05355.1"/>
    <property type="match status" value="1"/>
</dbReference>
<dbReference type="Gene3D" id="3.90.1150.10">
    <property type="entry name" value="Aspartate Aminotransferase, domain 1"/>
    <property type="match status" value="1"/>
</dbReference>
<feature type="binding site" evidence="12">
    <location>
        <begin position="231"/>
        <end position="232"/>
    </location>
    <ligand>
        <name>pyridoxal 5'-phosphate</name>
        <dbReference type="ChEBI" id="CHEBI:597326"/>
    </ligand>
</feature>
<dbReference type="HAMAP" id="MF_00160">
    <property type="entry name" value="SerC_aminotrans_5"/>
    <property type="match status" value="1"/>
</dbReference>
<feature type="binding site" evidence="12">
    <location>
        <position position="99"/>
    </location>
    <ligand>
        <name>pyridoxal 5'-phosphate</name>
        <dbReference type="ChEBI" id="CHEBI:597326"/>
    </ligand>
</feature>
<proteinExistence type="inferred from homology"/>
<dbReference type="Proteomes" id="UP000711407">
    <property type="component" value="Unassembled WGS sequence"/>
</dbReference>
<dbReference type="FunFam" id="3.40.640.10:FF:000010">
    <property type="entry name" value="Phosphoserine aminotransferase"/>
    <property type="match status" value="1"/>
</dbReference>
<comment type="pathway">
    <text evidence="1 12">Cofactor biosynthesis; pyridoxine 5'-phosphate biosynthesis; pyridoxine 5'-phosphate from D-erythrose 4-phosphate: step 3/5.</text>
</comment>
<feature type="binding site" evidence="12">
    <location>
        <position position="41"/>
    </location>
    <ligand>
        <name>L-glutamate</name>
        <dbReference type="ChEBI" id="CHEBI:29985"/>
    </ligand>
</feature>
<comment type="function">
    <text evidence="12">Catalyzes the reversible conversion of 3-phosphohydroxypyruvate to phosphoserine and of 3-hydroxy-2-oxo-4-phosphonooxybutanoate to phosphohydroxythreonine.</text>
</comment>
<feature type="binding site" evidence="12">
    <location>
        <position position="147"/>
    </location>
    <ligand>
        <name>pyridoxal 5'-phosphate</name>
        <dbReference type="ChEBI" id="CHEBI:597326"/>
    </ligand>
</feature>
<organism evidence="14 15">
    <name type="scientific">Candidatus Amulumruptor caecigallinarius</name>
    <dbReference type="NCBI Taxonomy" id="2109911"/>
    <lineage>
        <taxon>Bacteria</taxon>
        <taxon>Pseudomonadati</taxon>
        <taxon>Bacteroidota</taxon>
        <taxon>Bacteroidia</taxon>
        <taxon>Bacteroidales</taxon>
        <taxon>Muribaculaceae</taxon>
        <taxon>Candidatus Amulumruptor</taxon>
    </lineage>
</organism>
<name>A0A4Q0UA38_9BACT</name>
<reference evidence="14" key="2">
    <citation type="submission" date="2021-09" db="EMBL/GenBank/DDBJ databases">
        <authorList>
            <person name="Gilroy R."/>
        </authorList>
    </citation>
    <scope>NUCLEOTIDE SEQUENCE</scope>
    <source>
        <strain evidence="14">4100</strain>
    </source>
</reference>
<comment type="subunit">
    <text evidence="12">Homodimer.</text>
</comment>
<comment type="similarity">
    <text evidence="3 12">Belongs to the class-V pyridoxal-phosphate-dependent aminotransferase family. SerC subfamily.</text>
</comment>
<dbReference type="EMBL" id="DYXT01000046">
    <property type="protein sequence ID" value="HJE39837.1"/>
    <property type="molecule type" value="Genomic_DNA"/>
</dbReference>
<comment type="catalytic activity">
    <reaction evidence="10 12">
        <text>4-(phosphooxy)-L-threonine + 2-oxoglutarate = (R)-3-hydroxy-2-oxo-4-phosphooxybutanoate + L-glutamate</text>
        <dbReference type="Rhea" id="RHEA:16573"/>
        <dbReference type="ChEBI" id="CHEBI:16810"/>
        <dbReference type="ChEBI" id="CHEBI:29985"/>
        <dbReference type="ChEBI" id="CHEBI:58452"/>
        <dbReference type="ChEBI" id="CHEBI:58538"/>
        <dbReference type="EC" id="2.6.1.52"/>
    </reaction>
</comment>
<keyword evidence="12" id="KW-0963">Cytoplasm</keyword>
<comment type="catalytic activity">
    <reaction evidence="11 12 13">
        <text>O-phospho-L-serine + 2-oxoglutarate = 3-phosphooxypyruvate + L-glutamate</text>
        <dbReference type="Rhea" id="RHEA:14329"/>
        <dbReference type="ChEBI" id="CHEBI:16810"/>
        <dbReference type="ChEBI" id="CHEBI:18110"/>
        <dbReference type="ChEBI" id="CHEBI:29985"/>
        <dbReference type="ChEBI" id="CHEBI:57524"/>
        <dbReference type="EC" id="2.6.1.52"/>
    </reaction>
</comment>
<dbReference type="PANTHER" id="PTHR43247:SF1">
    <property type="entry name" value="PHOSPHOSERINE AMINOTRANSFERASE"/>
    <property type="match status" value="1"/>
</dbReference>
<dbReference type="GO" id="GO:0006564">
    <property type="term" value="P:L-serine biosynthetic process"/>
    <property type="evidence" value="ECO:0007669"/>
    <property type="project" value="UniProtKB-UniRule"/>
</dbReference>
<keyword evidence="9 12" id="KW-0718">Serine biosynthesis</keyword>
<keyword evidence="7 12" id="KW-0663">Pyridoxal phosphate</keyword>
<feature type="binding site" evidence="12">
    <location>
        <position position="166"/>
    </location>
    <ligand>
        <name>pyridoxal 5'-phosphate</name>
        <dbReference type="ChEBI" id="CHEBI:597326"/>
    </ligand>
</feature>
<keyword evidence="6 12" id="KW-0808">Transferase</keyword>
<sequence>MKKHNFYAGPSILSPYTIKNTADAIIDFANTGLSILEVSHRSKEFQAVIDEASALVKELLEVPEGYHVLFLGGGASMQFCMVPYNLLNTKAAYLQTGTWATNAIKEARLFGDVEVVASSEDANYTYIPKGFTVPEDVDYFHYTSNNTIYGTEIRKDPDVKARLVCDMSSDIFSRPIDVAKYDVIYAGAQKNLAPAGVTIAIVREDALGKVSRAIPTMLDYRTHVKKGSMFNTPPVLPIYSALQTLRYYKELGGVEAIEKIDIQKAETLYEAIDSSKMFTGTVTDKADRSIMNVCFVMTPEYKELEKDFVDFASARGIVGIKGHRSVGGFRASLYNALPMESVNVLVDAMKEFEAKH</sequence>
<dbReference type="InterPro" id="IPR022278">
    <property type="entry name" value="Pser_aminoTfrase"/>
</dbReference>
<dbReference type="InterPro" id="IPR015421">
    <property type="entry name" value="PyrdxlP-dep_Trfase_major"/>
</dbReference>
<dbReference type="GO" id="GO:0005737">
    <property type="term" value="C:cytoplasm"/>
    <property type="evidence" value="ECO:0007669"/>
    <property type="project" value="UniProtKB-SubCell"/>
</dbReference>
<dbReference type="InterPro" id="IPR015422">
    <property type="entry name" value="PyrdxlP-dep_Trfase_small"/>
</dbReference>
<comment type="caution">
    <text evidence="12">Lacks conserved residue(s) required for the propagation of feature annotation.</text>
</comment>
<evidence type="ECO:0000256" key="10">
    <source>
        <dbReference type="ARBA" id="ARBA00047630"/>
    </source>
</evidence>
<reference evidence="14" key="1">
    <citation type="journal article" date="2021" name="PeerJ">
        <title>Extensive microbial diversity within the chicken gut microbiome revealed by metagenomics and culture.</title>
        <authorList>
            <person name="Gilroy R."/>
            <person name="Ravi A."/>
            <person name="Getino M."/>
            <person name="Pursley I."/>
            <person name="Horton D.L."/>
            <person name="Alikhan N.F."/>
            <person name="Baker D."/>
            <person name="Gharbi K."/>
            <person name="Hall N."/>
            <person name="Watson M."/>
            <person name="Adriaenssens E.M."/>
            <person name="Foster-Nyarko E."/>
            <person name="Jarju S."/>
            <person name="Secka A."/>
            <person name="Antonio M."/>
            <person name="Oren A."/>
            <person name="Chaudhuri R.R."/>
            <person name="La Ragione R."/>
            <person name="Hildebrand F."/>
            <person name="Pallen M.J."/>
        </authorList>
    </citation>
    <scope>NUCLEOTIDE SEQUENCE</scope>
    <source>
        <strain evidence="14">4100</strain>
    </source>
</reference>
<dbReference type="GO" id="GO:0008615">
    <property type="term" value="P:pyridoxine biosynthetic process"/>
    <property type="evidence" value="ECO:0007669"/>
    <property type="project" value="UniProtKB-UniRule"/>
</dbReference>
<evidence type="ECO:0000313" key="15">
    <source>
        <dbReference type="Proteomes" id="UP000711407"/>
    </source>
</evidence>
<keyword evidence="8 12" id="KW-0664">Pyridoxine biosynthesis</keyword>
<dbReference type="SUPFAM" id="SSF53383">
    <property type="entry name" value="PLP-dependent transferases"/>
    <property type="match status" value="1"/>
</dbReference>
<evidence type="ECO:0000256" key="1">
    <source>
        <dbReference type="ARBA" id="ARBA00004915"/>
    </source>
</evidence>
<evidence type="ECO:0000256" key="7">
    <source>
        <dbReference type="ARBA" id="ARBA00022898"/>
    </source>
</evidence>
<feature type="binding site" evidence="12">
    <location>
        <position position="189"/>
    </location>
    <ligand>
        <name>pyridoxal 5'-phosphate</name>
        <dbReference type="ChEBI" id="CHEBI:597326"/>
    </ligand>
</feature>
<dbReference type="GO" id="GO:0004648">
    <property type="term" value="F:O-phospho-L-serine:2-oxoglutarate aminotransferase activity"/>
    <property type="evidence" value="ECO:0007669"/>
    <property type="project" value="UniProtKB-UniRule"/>
</dbReference>
<evidence type="ECO:0000256" key="4">
    <source>
        <dbReference type="ARBA" id="ARBA00022576"/>
    </source>
</evidence>
<evidence type="ECO:0000256" key="12">
    <source>
        <dbReference type="HAMAP-Rule" id="MF_00160"/>
    </source>
</evidence>
<evidence type="ECO:0000256" key="11">
    <source>
        <dbReference type="ARBA" id="ARBA00049007"/>
    </source>
</evidence>
<comment type="caution">
    <text evidence="14">The sequence shown here is derived from an EMBL/GenBank/DDBJ whole genome shotgun (WGS) entry which is preliminary data.</text>
</comment>
<dbReference type="FunFam" id="3.90.1150.10:FF:000006">
    <property type="entry name" value="Phosphoserine aminotransferase"/>
    <property type="match status" value="1"/>
</dbReference>
<evidence type="ECO:0000256" key="6">
    <source>
        <dbReference type="ARBA" id="ARBA00022679"/>
    </source>
</evidence>
<dbReference type="PROSITE" id="PS00595">
    <property type="entry name" value="AA_TRANSFER_CLASS_5"/>
    <property type="match status" value="1"/>
</dbReference>
<evidence type="ECO:0000313" key="14">
    <source>
        <dbReference type="EMBL" id="HJE39837.1"/>
    </source>
</evidence>
<evidence type="ECO:0000256" key="5">
    <source>
        <dbReference type="ARBA" id="ARBA00022605"/>
    </source>
</evidence>
<dbReference type="InterPro" id="IPR020578">
    <property type="entry name" value="Aminotrans_V_PyrdxlP_BS"/>
</dbReference>
<comment type="subcellular location">
    <subcellularLocation>
        <location evidence="12">Cytoplasm</location>
    </subcellularLocation>
</comment>